<organism evidence="2 3">
    <name type="scientific">Camelus dromedarius</name>
    <name type="common">Dromedary</name>
    <name type="synonym">Arabian camel</name>
    <dbReference type="NCBI Taxonomy" id="9838"/>
    <lineage>
        <taxon>Eukaryota</taxon>
        <taxon>Metazoa</taxon>
        <taxon>Chordata</taxon>
        <taxon>Craniata</taxon>
        <taxon>Vertebrata</taxon>
        <taxon>Euteleostomi</taxon>
        <taxon>Mammalia</taxon>
        <taxon>Eutheria</taxon>
        <taxon>Laurasiatheria</taxon>
        <taxon>Artiodactyla</taxon>
        <taxon>Tylopoda</taxon>
        <taxon>Camelidae</taxon>
        <taxon>Camelus</taxon>
    </lineage>
</organism>
<dbReference type="Proteomes" id="UP000299084">
    <property type="component" value="Unassembled WGS sequence"/>
</dbReference>
<evidence type="ECO:0000313" key="3">
    <source>
        <dbReference type="Proteomes" id="UP000299084"/>
    </source>
</evidence>
<evidence type="ECO:0000313" key="2">
    <source>
        <dbReference type="EMBL" id="KAB1283955.1"/>
    </source>
</evidence>
<keyword evidence="3" id="KW-1185">Reference proteome</keyword>
<sequence length="67" mass="7328">MPLHSSSYLASSTCPDPTQGTCAHPLPRSVTHQLLHDHGECVVPLLRPQQGIELVEDDTALNKDEQI</sequence>
<evidence type="ECO:0000256" key="1">
    <source>
        <dbReference type="SAM" id="MobiDB-lite"/>
    </source>
</evidence>
<gene>
    <name evidence="2" type="ORF">Cadr_000000772</name>
</gene>
<proteinExistence type="predicted"/>
<accession>A0A5N4EKT6</accession>
<dbReference type="EMBL" id="JWIN03000001">
    <property type="protein sequence ID" value="KAB1283955.1"/>
    <property type="molecule type" value="Genomic_DNA"/>
</dbReference>
<dbReference type="AlphaFoldDB" id="A0A5N4EKT6"/>
<feature type="region of interest" description="Disordered" evidence="1">
    <location>
        <begin position="1"/>
        <end position="21"/>
    </location>
</feature>
<protein>
    <submittedName>
        <fullName evidence="2">Uncharacterized protein</fullName>
    </submittedName>
</protein>
<comment type="caution">
    <text evidence="2">The sequence shown here is derived from an EMBL/GenBank/DDBJ whole genome shotgun (WGS) entry which is preliminary data.</text>
</comment>
<name>A0A5N4EKT6_CAMDR</name>
<reference evidence="2 3" key="1">
    <citation type="journal article" date="2019" name="Mol. Ecol. Resour.">
        <title>Improving Illumina assemblies with Hi-C and long reads: an example with the North African dromedary.</title>
        <authorList>
            <person name="Elbers J.P."/>
            <person name="Rogers M.F."/>
            <person name="Perelman P.L."/>
            <person name="Proskuryakova A.A."/>
            <person name="Serdyukova N.A."/>
            <person name="Johnson W.E."/>
            <person name="Horin P."/>
            <person name="Corander J."/>
            <person name="Murphy D."/>
            <person name="Burger P.A."/>
        </authorList>
    </citation>
    <scope>NUCLEOTIDE SEQUENCE [LARGE SCALE GENOMIC DNA]</scope>
    <source>
        <strain evidence="2">Drom800</strain>
        <tissue evidence="2">Blood</tissue>
    </source>
</reference>